<dbReference type="InterPro" id="IPR020449">
    <property type="entry name" value="Tscrpt_reg_AraC-type_HTH"/>
</dbReference>
<gene>
    <name evidence="5" type="primary">yeaM</name>
    <name evidence="5" type="ORF">GCM10008088_27320</name>
</gene>
<name>A0ABQ3C1A7_9FLAO</name>
<dbReference type="Gene3D" id="1.10.10.60">
    <property type="entry name" value="Homeodomain-like"/>
    <property type="match status" value="2"/>
</dbReference>
<dbReference type="InterPro" id="IPR011051">
    <property type="entry name" value="RmlC_Cupin_sf"/>
</dbReference>
<dbReference type="Proteomes" id="UP000615593">
    <property type="component" value="Unassembled WGS sequence"/>
</dbReference>
<proteinExistence type="predicted"/>
<dbReference type="Pfam" id="PF02311">
    <property type="entry name" value="AraC_binding"/>
    <property type="match status" value="1"/>
</dbReference>
<dbReference type="RefSeq" id="WP_027885583.1">
    <property type="nucleotide sequence ID" value="NZ_BMWY01000010.1"/>
</dbReference>
<dbReference type="PANTHER" id="PTHR11019:SF199">
    <property type="entry name" value="HTH-TYPE TRANSCRIPTIONAL REGULATOR NIMR"/>
    <property type="match status" value="1"/>
</dbReference>
<dbReference type="InterPro" id="IPR003313">
    <property type="entry name" value="AraC-bd"/>
</dbReference>
<keyword evidence="2" id="KW-0238">DNA-binding</keyword>
<sequence length="271" mass="31673">MINNQEQFLALVDENPESIYCYHDLHNVEEQSTFFKHSHKKGQLMYVEGGTIQVEANKKTFFVPGNHYVWIPAGEIHGIYSNSKTVLMRTLYIPIKEDEKDYYSTMGVYPATDLLLQLLLHTKDWRGDIEESNRKLYPIVQAIKVLLPDFSKTPINFTIPKVKDQKLKEITQFLDDNLDQNIMLSDLAQRFDINERSLHRLFKKDTNISFIKFFTIIRMYKAIDYLSQKKYSISEIASKVGYSSIPTFSNTFYKVIGKRPSDYQRGAEILK</sequence>
<dbReference type="PANTHER" id="PTHR11019">
    <property type="entry name" value="HTH-TYPE TRANSCRIPTIONAL REGULATOR NIMR"/>
    <property type="match status" value="1"/>
</dbReference>
<keyword evidence="3" id="KW-0804">Transcription</keyword>
<evidence type="ECO:0000256" key="1">
    <source>
        <dbReference type="ARBA" id="ARBA00023015"/>
    </source>
</evidence>
<keyword evidence="6" id="KW-1185">Reference proteome</keyword>
<dbReference type="InterPro" id="IPR009057">
    <property type="entry name" value="Homeodomain-like_sf"/>
</dbReference>
<dbReference type="Gene3D" id="2.60.120.10">
    <property type="entry name" value="Jelly Rolls"/>
    <property type="match status" value="1"/>
</dbReference>
<comment type="caution">
    <text evidence="5">The sequence shown here is derived from an EMBL/GenBank/DDBJ whole genome shotgun (WGS) entry which is preliminary data.</text>
</comment>
<feature type="domain" description="HTH araC/xylS-type" evidence="4">
    <location>
        <begin position="168"/>
        <end position="266"/>
    </location>
</feature>
<dbReference type="SUPFAM" id="SSF46689">
    <property type="entry name" value="Homeodomain-like"/>
    <property type="match status" value="2"/>
</dbReference>
<dbReference type="SMART" id="SM00342">
    <property type="entry name" value="HTH_ARAC"/>
    <property type="match status" value="1"/>
</dbReference>
<protein>
    <submittedName>
        <fullName evidence="5">AraC family transcriptional regulator</fullName>
    </submittedName>
</protein>
<dbReference type="SUPFAM" id="SSF51182">
    <property type="entry name" value="RmlC-like cupins"/>
    <property type="match status" value="1"/>
</dbReference>
<dbReference type="InterPro" id="IPR014710">
    <property type="entry name" value="RmlC-like_jellyroll"/>
</dbReference>
<keyword evidence="1" id="KW-0805">Transcription regulation</keyword>
<dbReference type="PRINTS" id="PR00032">
    <property type="entry name" value="HTHARAC"/>
</dbReference>
<dbReference type="InterPro" id="IPR018060">
    <property type="entry name" value="HTH_AraC"/>
</dbReference>
<dbReference type="EMBL" id="BMWY01000010">
    <property type="protein sequence ID" value="GGZ64373.1"/>
    <property type="molecule type" value="Genomic_DNA"/>
</dbReference>
<evidence type="ECO:0000313" key="5">
    <source>
        <dbReference type="EMBL" id="GGZ64373.1"/>
    </source>
</evidence>
<evidence type="ECO:0000313" key="6">
    <source>
        <dbReference type="Proteomes" id="UP000615593"/>
    </source>
</evidence>
<dbReference type="PROSITE" id="PS01124">
    <property type="entry name" value="HTH_ARAC_FAMILY_2"/>
    <property type="match status" value="1"/>
</dbReference>
<evidence type="ECO:0000256" key="3">
    <source>
        <dbReference type="ARBA" id="ARBA00023163"/>
    </source>
</evidence>
<dbReference type="GeneID" id="94370398"/>
<evidence type="ECO:0000259" key="4">
    <source>
        <dbReference type="PROSITE" id="PS01124"/>
    </source>
</evidence>
<dbReference type="Pfam" id="PF12833">
    <property type="entry name" value="HTH_18"/>
    <property type="match status" value="1"/>
</dbReference>
<reference evidence="6" key="1">
    <citation type="journal article" date="2019" name="Int. J. Syst. Evol. Microbiol.">
        <title>The Global Catalogue of Microorganisms (GCM) 10K type strain sequencing project: providing services to taxonomists for standard genome sequencing and annotation.</title>
        <authorList>
            <consortium name="The Broad Institute Genomics Platform"/>
            <consortium name="The Broad Institute Genome Sequencing Center for Infectious Disease"/>
            <person name="Wu L."/>
            <person name="Ma J."/>
        </authorList>
    </citation>
    <scope>NUCLEOTIDE SEQUENCE [LARGE SCALE GENOMIC DNA]</scope>
    <source>
        <strain evidence="6">KCTC 12708</strain>
    </source>
</reference>
<organism evidence="5 6">
    <name type="scientific">Mesonia mobilis</name>
    <dbReference type="NCBI Taxonomy" id="369791"/>
    <lineage>
        <taxon>Bacteria</taxon>
        <taxon>Pseudomonadati</taxon>
        <taxon>Bacteroidota</taxon>
        <taxon>Flavobacteriia</taxon>
        <taxon>Flavobacteriales</taxon>
        <taxon>Flavobacteriaceae</taxon>
        <taxon>Mesonia</taxon>
    </lineage>
</organism>
<evidence type="ECO:0000256" key="2">
    <source>
        <dbReference type="ARBA" id="ARBA00023125"/>
    </source>
</evidence>
<accession>A0ABQ3C1A7</accession>